<reference evidence="1" key="1">
    <citation type="submission" date="2018-05" db="EMBL/GenBank/DDBJ databases">
        <authorList>
            <person name="Lanie J.A."/>
            <person name="Ng W.-L."/>
            <person name="Kazmierczak K.M."/>
            <person name="Andrzejewski T.M."/>
            <person name="Davidsen T.M."/>
            <person name="Wayne K.J."/>
            <person name="Tettelin H."/>
            <person name="Glass J.I."/>
            <person name="Rusch D."/>
            <person name="Podicherti R."/>
            <person name="Tsui H.-C.T."/>
            <person name="Winkler M.E."/>
        </authorList>
    </citation>
    <scope>NUCLEOTIDE SEQUENCE</scope>
</reference>
<dbReference type="EMBL" id="UINC01006358">
    <property type="protein sequence ID" value="SVA27046.1"/>
    <property type="molecule type" value="Genomic_DNA"/>
</dbReference>
<proteinExistence type="predicted"/>
<gene>
    <name evidence="1" type="ORF">METZ01_LOCUS79900</name>
</gene>
<feature type="non-terminal residue" evidence="1">
    <location>
        <position position="41"/>
    </location>
</feature>
<evidence type="ECO:0000313" key="1">
    <source>
        <dbReference type="EMBL" id="SVA27046.1"/>
    </source>
</evidence>
<protein>
    <submittedName>
        <fullName evidence="1">Uncharacterized protein</fullName>
    </submittedName>
</protein>
<name>A0A381UFQ4_9ZZZZ</name>
<accession>A0A381UFQ4</accession>
<sequence>MSSAGEFGSVKGEMIDQFVWFLQFRELKGASGILTFVVIEA</sequence>
<organism evidence="1">
    <name type="scientific">marine metagenome</name>
    <dbReference type="NCBI Taxonomy" id="408172"/>
    <lineage>
        <taxon>unclassified sequences</taxon>
        <taxon>metagenomes</taxon>
        <taxon>ecological metagenomes</taxon>
    </lineage>
</organism>
<dbReference type="AlphaFoldDB" id="A0A381UFQ4"/>